<dbReference type="InterPro" id="IPR001901">
    <property type="entry name" value="Translocase_SecE/Sec61-g"/>
</dbReference>
<evidence type="ECO:0000256" key="3">
    <source>
        <dbReference type="ARBA" id="ARBA00022475"/>
    </source>
</evidence>
<keyword evidence="11" id="KW-1185">Reference proteome</keyword>
<keyword evidence="6 9" id="KW-1133">Transmembrane helix</keyword>
<evidence type="ECO:0000313" key="11">
    <source>
        <dbReference type="Proteomes" id="UP000092498"/>
    </source>
</evidence>
<dbReference type="HAMAP" id="MF_00422">
    <property type="entry name" value="SecE"/>
    <property type="match status" value="1"/>
</dbReference>
<evidence type="ECO:0000256" key="5">
    <source>
        <dbReference type="ARBA" id="ARBA00022927"/>
    </source>
</evidence>
<dbReference type="GO" id="GO:0065002">
    <property type="term" value="P:intracellular protein transmembrane transport"/>
    <property type="evidence" value="ECO:0007669"/>
    <property type="project" value="UniProtKB-UniRule"/>
</dbReference>
<dbReference type="KEGG" id="cbot:ATE48_14165"/>
<evidence type="ECO:0000256" key="1">
    <source>
        <dbReference type="ARBA" id="ARBA00004370"/>
    </source>
</evidence>
<evidence type="ECO:0000256" key="2">
    <source>
        <dbReference type="ARBA" id="ARBA00022448"/>
    </source>
</evidence>
<dbReference type="GO" id="GO:0043952">
    <property type="term" value="P:protein transport by the Sec complex"/>
    <property type="evidence" value="ECO:0007669"/>
    <property type="project" value="UniProtKB-UniRule"/>
</dbReference>
<dbReference type="EMBL" id="CP013244">
    <property type="protein sequence ID" value="ANP48089.1"/>
    <property type="molecule type" value="Genomic_DNA"/>
</dbReference>
<comment type="similarity">
    <text evidence="9">Belongs to the SecE/SEC61-gamma family.</text>
</comment>
<dbReference type="OrthoDB" id="9812738at2"/>
<organism evidence="10 11">
    <name type="scientific">Candidatus Viadribacter manganicus</name>
    <dbReference type="NCBI Taxonomy" id="1759059"/>
    <lineage>
        <taxon>Bacteria</taxon>
        <taxon>Pseudomonadati</taxon>
        <taxon>Pseudomonadota</taxon>
        <taxon>Alphaproteobacteria</taxon>
        <taxon>Hyphomonadales</taxon>
        <taxon>Hyphomonadaceae</taxon>
        <taxon>Candidatus Viadribacter</taxon>
    </lineage>
</organism>
<keyword evidence="4 9" id="KW-0812">Transmembrane</keyword>
<dbReference type="PANTHER" id="PTHR33910:SF1">
    <property type="entry name" value="PROTEIN TRANSLOCASE SUBUNIT SECE"/>
    <property type="match status" value="1"/>
</dbReference>
<dbReference type="AlphaFoldDB" id="A0A1B1ANE6"/>
<evidence type="ECO:0000256" key="8">
    <source>
        <dbReference type="ARBA" id="ARBA00023136"/>
    </source>
</evidence>
<proteinExistence type="inferred from homology"/>
<comment type="subcellular location">
    <subcellularLocation>
        <location evidence="9">Cell membrane</location>
        <topology evidence="9">Single-pass membrane protein</topology>
    </subcellularLocation>
    <subcellularLocation>
        <location evidence="1">Membrane</location>
    </subcellularLocation>
</comment>
<gene>
    <name evidence="9" type="primary">secE</name>
    <name evidence="10" type="ORF">ATE48_14165</name>
</gene>
<evidence type="ECO:0000256" key="6">
    <source>
        <dbReference type="ARBA" id="ARBA00022989"/>
    </source>
</evidence>
<keyword evidence="2 9" id="KW-0813">Transport</keyword>
<dbReference type="Gene3D" id="1.20.5.1030">
    <property type="entry name" value="Preprotein translocase secy subunit"/>
    <property type="match status" value="1"/>
</dbReference>
<accession>A0A1B1ANE6</accession>
<dbReference type="GO" id="GO:0006605">
    <property type="term" value="P:protein targeting"/>
    <property type="evidence" value="ECO:0007669"/>
    <property type="project" value="UniProtKB-UniRule"/>
</dbReference>
<comment type="function">
    <text evidence="9">Essential subunit of the Sec protein translocation channel SecYEG. Clamps together the 2 halves of SecY. May contact the channel plug during translocation.</text>
</comment>
<dbReference type="Pfam" id="PF00584">
    <property type="entry name" value="SecE"/>
    <property type="match status" value="1"/>
</dbReference>
<dbReference type="Proteomes" id="UP000092498">
    <property type="component" value="Chromosome"/>
</dbReference>
<evidence type="ECO:0000256" key="7">
    <source>
        <dbReference type="ARBA" id="ARBA00023010"/>
    </source>
</evidence>
<comment type="subunit">
    <text evidence="9">Component of the Sec protein translocase complex. Heterotrimer consisting of SecY, SecE and SecG subunits. The heterotrimers can form oligomers, although 1 heterotrimer is thought to be able to translocate proteins. Interacts with the ribosome. Interacts with SecDF, and other proteins may be involved. Interacts with SecA.</text>
</comment>
<evidence type="ECO:0000313" key="10">
    <source>
        <dbReference type="EMBL" id="ANP48089.1"/>
    </source>
</evidence>
<dbReference type="NCBIfam" id="TIGR00964">
    <property type="entry name" value="secE_bact"/>
    <property type="match status" value="1"/>
</dbReference>
<keyword evidence="5 9" id="KW-0653">Protein transport</keyword>
<keyword evidence="7 9" id="KW-0811">Translocation</keyword>
<dbReference type="PANTHER" id="PTHR33910">
    <property type="entry name" value="PROTEIN TRANSLOCASE SUBUNIT SECE"/>
    <property type="match status" value="1"/>
</dbReference>
<dbReference type="InterPro" id="IPR005807">
    <property type="entry name" value="SecE_bac"/>
</dbReference>
<reference evidence="10 11" key="1">
    <citation type="submission" date="2015-11" db="EMBL/GenBank/DDBJ databases">
        <title>Whole-Genome Sequence of Candidatus Oderbacter manganicum from the National Park Lower Oder Valley, Germany.</title>
        <authorList>
            <person name="Braun B."/>
            <person name="Liere K."/>
            <person name="Szewzyk U."/>
        </authorList>
    </citation>
    <scope>NUCLEOTIDE SEQUENCE [LARGE SCALE GENOMIC DNA]</scope>
    <source>
        <strain evidence="10 11">OTSz_A_272</strain>
    </source>
</reference>
<feature type="transmembrane region" description="Helical" evidence="9">
    <location>
        <begin position="39"/>
        <end position="60"/>
    </location>
</feature>
<dbReference type="GO" id="GO:0008320">
    <property type="term" value="F:protein transmembrane transporter activity"/>
    <property type="evidence" value="ECO:0007669"/>
    <property type="project" value="UniProtKB-UniRule"/>
</dbReference>
<name>A0A1B1ANE6_9PROT</name>
<keyword evidence="8 9" id="KW-0472">Membrane</keyword>
<sequence>MDQTDQEVEPRRKGGGPFKFFGEVRSEARKVTWATRQEVTVSTIMVVIFGITAAIFFFLVDTLLRLFMQFVLSFSLGG</sequence>
<dbReference type="STRING" id="1759059.ATE48_14165"/>
<keyword evidence="3 9" id="KW-1003">Cell membrane</keyword>
<protein>
    <recommendedName>
        <fullName evidence="9">Protein translocase subunit SecE</fullName>
    </recommendedName>
</protein>
<dbReference type="GO" id="GO:0005886">
    <property type="term" value="C:plasma membrane"/>
    <property type="evidence" value="ECO:0007669"/>
    <property type="project" value="UniProtKB-SubCell"/>
</dbReference>
<evidence type="ECO:0000256" key="4">
    <source>
        <dbReference type="ARBA" id="ARBA00022692"/>
    </source>
</evidence>
<dbReference type="GO" id="GO:0009306">
    <property type="term" value="P:protein secretion"/>
    <property type="evidence" value="ECO:0007669"/>
    <property type="project" value="UniProtKB-UniRule"/>
</dbReference>
<dbReference type="InParanoid" id="A0A1B1ANE6"/>
<dbReference type="InterPro" id="IPR038379">
    <property type="entry name" value="SecE_sf"/>
</dbReference>
<evidence type="ECO:0000256" key="9">
    <source>
        <dbReference type="HAMAP-Rule" id="MF_00422"/>
    </source>
</evidence>